<proteinExistence type="predicted"/>
<keyword evidence="2" id="KW-1133">Transmembrane helix</keyword>
<evidence type="ECO:0000256" key="2">
    <source>
        <dbReference type="SAM" id="Phobius"/>
    </source>
</evidence>
<keyword evidence="2" id="KW-0472">Membrane</keyword>
<reference evidence="3" key="1">
    <citation type="journal article" date="2015" name="Nature">
        <title>Complex archaea that bridge the gap between prokaryotes and eukaryotes.</title>
        <authorList>
            <person name="Spang A."/>
            <person name="Saw J.H."/>
            <person name="Jorgensen S.L."/>
            <person name="Zaremba-Niedzwiedzka K."/>
            <person name="Martijn J."/>
            <person name="Lind A.E."/>
            <person name="van Eijk R."/>
            <person name="Schleper C."/>
            <person name="Guy L."/>
            <person name="Ettema T.J."/>
        </authorList>
    </citation>
    <scope>NUCLEOTIDE SEQUENCE</scope>
</reference>
<feature type="compositionally biased region" description="Polar residues" evidence="1">
    <location>
        <begin position="248"/>
        <end position="260"/>
    </location>
</feature>
<comment type="caution">
    <text evidence="3">The sequence shown here is derived from an EMBL/GenBank/DDBJ whole genome shotgun (WGS) entry which is preliminary data.</text>
</comment>
<sequence length="260" mass="28351">MKQIAPYTQNRALAQGFSYSREDFYAYPTWYRSLIAGAIAAGLFALCAFVYLQLHGADLSRSFPGSEAELKVAALGVMFAALTYAMINLFGSVCDDADGRTRSARVNFWLDNGVLEHGDSTGALLQMSDVQLSFVGILDYPGGVEVTAVGMTDDRGPFLIRADLADVQLSHLGHYFDDPSLIRKQLSGAASIWADTVSMALYSPQAALEEETDIEFDFDVDQLREDAELASSPSARAGHVRSRENPFQRMQSSSADASFN</sequence>
<protein>
    <submittedName>
        <fullName evidence="3">Uncharacterized protein</fullName>
    </submittedName>
</protein>
<keyword evidence="2" id="KW-0812">Transmembrane</keyword>
<feature type="transmembrane region" description="Helical" evidence="2">
    <location>
        <begin position="30"/>
        <end position="52"/>
    </location>
</feature>
<organism evidence="3">
    <name type="scientific">marine sediment metagenome</name>
    <dbReference type="NCBI Taxonomy" id="412755"/>
    <lineage>
        <taxon>unclassified sequences</taxon>
        <taxon>metagenomes</taxon>
        <taxon>ecological metagenomes</taxon>
    </lineage>
</organism>
<dbReference type="AlphaFoldDB" id="A0A0F9XAM2"/>
<accession>A0A0F9XAM2</accession>
<name>A0A0F9XAM2_9ZZZZ</name>
<gene>
    <name evidence="3" type="ORF">LCGC14_0170450</name>
</gene>
<feature type="region of interest" description="Disordered" evidence="1">
    <location>
        <begin position="227"/>
        <end position="260"/>
    </location>
</feature>
<evidence type="ECO:0000256" key="1">
    <source>
        <dbReference type="SAM" id="MobiDB-lite"/>
    </source>
</evidence>
<feature type="transmembrane region" description="Helical" evidence="2">
    <location>
        <begin position="72"/>
        <end position="91"/>
    </location>
</feature>
<dbReference type="EMBL" id="LAZR01000066">
    <property type="protein sequence ID" value="KKN96116.1"/>
    <property type="molecule type" value="Genomic_DNA"/>
</dbReference>
<evidence type="ECO:0000313" key="3">
    <source>
        <dbReference type="EMBL" id="KKN96116.1"/>
    </source>
</evidence>